<dbReference type="KEGG" id="rsu:NHU_01782"/>
<dbReference type="InterPro" id="IPR036737">
    <property type="entry name" value="OmpA-like_sf"/>
</dbReference>
<dbReference type="InterPro" id="IPR050330">
    <property type="entry name" value="Bact_OuterMem_StrucFunc"/>
</dbReference>
<dbReference type="AlphaFoldDB" id="A0A0D6B1F5"/>
<feature type="region of interest" description="Disordered" evidence="5">
    <location>
        <begin position="22"/>
        <end position="43"/>
    </location>
</feature>
<dbReference type="InterPro" id="IPR006664">
    <property type="entry name" value="OMP_bac"/>
</dbReference>
<dbReference type="PROSITE" id="PS51123">
    <property type="entry name" value="OMPA_2"/>
    <property type="match status" value="1"/>
</dbReference>
<accession>A0A0D6B1F5</accession>
<evidence type="ECO:0000256" key="2">
    <source>
        <dbReference type="ARBA" id="ARBA00023136"/>
    </source>
</evidence>
<dbReference type="PROSITE" id="PS51257">
    <property type="entry name" value="PROKAR_LIPOPROTEIN"/>
    <property type="match status" value="1"/>
</dbReference>
<dbReference type="eggNOG" id="COG2885">
    <property type="taxonomic scope" value="Bacteria"/>
</dbReference>
<evidence type="ECO:0000256" key="4">
    <source>
        <dbReference type="PROSITE-ProRule" id="PRU00473"/>
    </source>
</evidence>
<dbReference type="PANTHER" id="PTHR30329">
    <property type="entry name" value="STATOR ELEMENT OF FLAGELLAR MOTOR COMPLEX"/>
    <property type="match status" value="1"/>
</dbReference>
<dbReference type="SUPFAM" id="SSF103088">
    <property type="entry name" value="OmpA-like"/>
    <property type="match status" value="1"/>
</dbReference>
<dbReference type="Gene3D" id="3.30.1330.60">
    <property type="entry name" value="OmpA-like domain"/>
    <property type="match status" value="1"/>
</dbReference>
<dbReference type="PATRIC" id="fig|35806.4.peg.1838"/>
<dbReference type="CDD" id="cd07185">
    <property type="entry name" value="OmpA_C-like"/>
    <property type="match status" value="1"/>
</dbReference>
<dbReference type="EMBL" id="AP014800">
    <property type="protein sequence ID" value="BAQ68937.1"/>
    <property type="molecule type" value="Genomic_DNA"/>
</dbReference>
<gene>
    <name evidence="7" type="ORF">NHU_01782</name>
</gene>
<dbReference type="Pfam" id="PF00691">
    <property type="entry name" value="OmpA"/>
    <property type="match status" value="1"/>
</dbReference>
<evidence type="ECO:0000256" key="1">
    <source>
        <dbReference type="ARBA" id="ARBA00004442"/>
    </source>
</evidence>
<dbReference type="Proteomes" id="UP000064912">
    <property type="component" value="Chromosome"/>
</dbReference>
<keyword evidence="3" id="KW-0998">Cell outer membrane</keyword>
<proteinExistence type="predicted"/>
<evidence type="ECO:0000256" key="3">
    <source>
        <dbReference type="ARBA" id="ARBA00023237"/>
    </source>
</evidence>
<evidence type="ECO:0000313" key="8">
    <source>
        <dbReference type="Proteomes" id="UP000064912"/>
    </source>
</evidence>
<dbReference type="PRINTS" id="PR01021">
    <property type="entry name" value="OMPADOMAIN"/>
</dbReference>
<sequence length="216" mass="23667">MRARLVFLTLGTVLALTGCSPQQREEFDRPAGETLDDGSFGKATTTNRMMMTADRAMAIDMTRRFAAEVPNTVTFAFDSAALDLTAQGALDRQAGWILRHPFVVFRVYGHADKVGSDAYNKALGLRRAEAVIGYLAGRGVSRARLQAVVSHGETRPLVPSAGPERQNRRTVTEVSGVIRPRPMAIDGKYMERSYKAYLDSAQPKPGLIPEPLQAEE</sequence>
<evidence type="ECO:0000259" key="6">
    <source>
        <dbReference type="PROSITE" id="PS51123"/>
    </source>
</evidence>
<organism evidence="7 8">
    <name type="scientific">Rhodovulum sulfidophilum</name>
    <name type="common">Rhodobacter sulfidophilus</name>
    <dbReference type="NCBI Taxonomy" id="35806"/>
    <lineage>
        <taxon>Bacteria</taxon>
        <taxon>Pseudomonadati</taxon>
        <taxon>Pseudomonadota</taxon>
        <taxon>Alphaproteobacteria</taxon>
        <taxon>Rhodobacterales</taxon>
        <taxon>Paracoccaceae</taxon>
        <taxon>Rhodovulum</taxon>
    </lineage>
</organism>
<name>A0A0D6B1F5_RHOSU</name>
<protein>
    <submittedName>
        <fullName evidence="7">OmpA family protein</fullName>
    </submittedName>
</protein>
<feature type="region of interest" description="Disordered" evidence="5">
    <location>
        <begin position="154"/>
        <end position="173"/>
    </location>
</feature>
<comment type="subcellular location">
    <subcellularLocation>
        <location evidence="1">Cell outer membrane</location>
    </subcellularLocation>
</comment>
<evidence type="ECO:0000313" key="7">
    <source>
        <dbReference type="EMBL" id="BAQ68937.1"/>
    </source>
</evidence>
<keyword evidence="2 4" id="KW-0472">Membrane</keyword>
<dbReference type="InterPro" id="IPR006665">
    <property type="entry name" value="OmpA-like"/>
</dbReference>
<dbReference type="PANTHER" id="PTHR30329:SF21">
    <property type="entry name" value="LIPOPROTEIN YIAD-RELATED"/>
    <property type="match status" value="1"/>
</dbReference>
<reference evidence="7 8" key="1">
    <citation type="submission" date="2015-02" db="EMBL/GenBank/DDBJ databases">
        <title>Genome sequene of Rhodovulum sulfidophilum DSM 2351.</title>
        <authorList>
            <person name="Nagao N."/>
        </authorList>
    </citation>
    <scope>NUCLEOTIDE SEQUENCE [LARGE SCALE GENOMIC DNA]</scope>
    <source>
        <strain evidence="7 8">DSM 2351</strain>
    </source>
</reference>
<feature type="domain" description="OmpA-like" evidence="6">
    <location>
        <begin position="61"/>
        <end position="182"/>
    </location>
</feature>
<evidence type="ECO:0000256" key="5">
    <source>
        <dbReference type="SAM" id="MobiDB-lite"/>
    </source>
</evidence>
<dbReference type="GO" id="GO:0009279">
    <property type="term" value="C:cell outer membrane"/>
    <property type="evidence" value="ECO:0007669"/>
    <property type="project" value="UniProtKB-SubCell"/>
</dbReference>